<dbReference type="Pfam" id="PF07876">
    <property type="entry name" value="Dabb"/>
    <property type="match status" value="1"/>
</dbReference>
<reference evidence="3" key="1">
    <citation type="submission" date="2016-10" db="EMBL/GenBank/DDBJ databases">
        <authorList>
            <person name="Varghese N."/>
            <person name="Submissions S."/>
        </authorList>
    </citation>
    <scope>NUCLEOTIDE SEQUENCE [LARGE SCALE GENOMIC DNA]</scope>
    <source>
        <strain evidence="3">CGMCC 4.2126</strain>
    </source>
</reference>
<dbReference type="SMART" id="SM00886">
    <property type="entry name" value="Dabb"/>
    <property type="match status" value="1"/>
</dbReference>
<feature type="domain" description="Stress-response A/B barrel" evidence="1">
    <location>
        <begin position="2"/>
        <end position="91"/>
    </location>
</feature>
<dbReference type="PANTHER" id="PTHR37832:SF1">
    <property type="entry name" value="STRESS-RESPONSE A_B BARREL DOMAIN-CONTAINING PROTEIN"/>
    <property type="match status" value="1"/>
</dbReference>
<evidence type="ECO:0000259" key="1">
    <source>
        <dbReference type="PROSITE" id="PS51502"/>
    </source>
</evidence>
<dbReference type="SUPFAM" id="SSF54909">
    <property type="entry name" value="Dimeric alpha+beta barrel"/>
    <property type="match status" value="1"/>
</dbReference>
<dbReference type="EMBL" id="FOQY01000036">
    <property type="protein sequence ID" value="SFK81048.1"/>
    <property type="molecule type" value="Genomic_DNA"/>
</dbReference>
<dbReference type="AlphaFoldDB" id="A0A1I4CII3"/>
<dbReference type="Gene3D" id="3.30.70.100">
    <property type="match status" value="1"/>
</dbReference>
<keyword evidence="3" id="KW-1185">Reference proteome</keyword>
<name>A0A1I4CII3_9ACTN</name>
<dbReference type="InterPro" id="IPR013097">
    <property type="entry name" value="Dabb"/>
</dbReference>
<protein>
    <submittedName>
        <fullName evidence="2">Stress responsive A/B Barrel Domain</fullName>
    </submittedName>
</protein>
<organism evidence="2 3">
    <name type="scientific">Streptosporangium canum</name>
    <dbReference type="NCBI Taxonomy" id="324952"/>
    <lineage>
        <taxon>Bacteria</taxon>
        <taxon>Bacillati</taxon>
        <taxon>Actinomycetota</taxon>
        <taxon>Actinomycetes</taxon>
        <taxon>Streptosporangiales</taxon>
        <taxon>Streptosporangiaceae</taxon>
        <taxon>Streptosporangium</taxon>
    </lineage>
</organism>
<evidence type="ECO:0000313" key="2">
    <source>
        <dbReference type="EMBL" id="SFK81048.1"/>
    </source>
</evidence>
<accession>A0A1I4CII3</accession>
<proteinExistence type="predicted"/>
<dbReference type="GeneID" id="96302566"/>
<dbReference type="PANTHER" id="PTHR37832">
    <property type="entry name" value="BLL2683 PROTEIN"/>
    <property type="match status" value="1"/>
</dbReference>
<dbReference type="Proteomes" id="UP000199111">
    <property type="component" value="Unassembled WGS sequence"/>
</dbReference>
<dbReference type="RefSeq" id="WP_093891116.1">
    <property type="nucleotide sequence ID" value="NZ_FOQY01000036.1"/>
</dbReference>
<sequence>MLNHVVLMKFSDPEDAPAARDLLEGLKGRIGQIRELTVGLDTTGSALSYDLCLVTVHESADDLRGYQDHPAHLEVADWIRPRLAARAVVDHES</sequence>
<evidence type="ECO:0000313" key="3">
    <source>
        <dbReference type="Proteomes" id="UP000199111"/>
    </source>
</evidence>
<dbReference type="PROSITE" id="PS51502">
    <property type="entry name" value="S_R_A_B_BARREL"/>
    <property type="match status" value="1"/>
</dbReference>
<dbReference type="InterPro" id="IPR011008">
    <property type="entry name" value="Dimeric_a/b-barrel"/>
</dbReference>
<gene>
    <name evidence="2" type="ORF">SAMN05216275_13627</name>
</gene>